<dbReference type="AlphaFoldDB" id="A0A4Q0PG90"/>
<gene>
    <name evidence="2" type="ORF">DSM02_732</name>
</gene>
<sequence>MGATKYIRAIPNQNDMKHLLCLLLFLTASGSSGAQENPEASLQTIDGIINELLDKLTIEKGEKMDTTAIRNLVYPAALFTVADATQAETVTLDEFLFLLKDPYYEAGEIHKVVDAYQGIAQVFQTFQGKDSEGTEERGLNSYQLTYYADRWWIVSLLWTIESETAPIPKKYGGK</sequence>
<evidence type="ECO:0008006" key="4">
    <source>
        <dbReference type="Google" id="ProtNLM"/>
    </source>
</evidence>
<comment type="caution">
    <text evidence="2">The sequence shown here is derived from an EMBL/GenBank/DDBJ whole genome shotgun (WGS) entry which is preliminary data.</text>
</comment>
<accession>A0A4Q0PG90</accession>
<evidence type="ECO:0000313" key="2">
    <source>
        <dbReference type="EMBL" id="RXG25566.1"/>
    </source>
</evidence>
<name>A0A4Q0PG90_9FLAO</name>
<evidence type="ECO:0000313" key="3">
    <source>
        <dbReference type="Proteomes" id="UP000289859"/>
    </source>
</evidence>
<reference evidence="2 3" key="1">
    <citation type="submission" date="2018-07" db="EMBL/GenBank/DDBJ databases">
        <title>Leeuwenhoekiella genomics.</title>
        <authorList>
            <person name="Tahon G."/>
            <person name="Willems A."/>
        </authorList>
    </citation>
    <scope>NUCLEOTIDE SEQUENCE [LARGE SCALE GENOMIC DNA]</scope>
    <source>
        <strain evidence="2 3">LMG 29608</strain>
    </source>
</reference>
<dbReference type="EMBL" id="QOVK01000002">
    <property type="protein sequence ID" value="RXG25566.1"/>
    <property type="molecule type" value="Genomic_DNA"/>
</dbReference>
<evidence type="ECO:0000256" key="1">
    <source>
        <dbReference type="SAM" id="SignalP"/>
    </source>
</evidence>
<proteinExistence type="predicted"/>
<protein>
    <recommendedName>
        <fullName evidence="4">DUF4440 domain-containing protein</fullName>
    </recommendedName>
</protein>
<dbReference type="Proteomes" id="UP000289859">
    <property type="component" value="Unassembled WGS sequence"/>
</dbReference>
<dbReference type="Gene3D" id="3.10.450.50">
    <property type="match status" value="1"/>
</dbReference>
<feature type="signal peptide" evidence="1">
    <location>
        <begin position="1"/>
        <end position="34"/>
    </location>
</feature>
<feature type="chain" id="PRO_5020781747" description="DUF4440 domain-containing protein" evidence="1">
    <location>
        <begin position="35"/>
        <end position="174"/>
    </location>
</feature>
<keyword evidence="3" id="KW-1185">Reference proteome</keyword>
<organism evidence="2 3">
    <name type="scientific">Leeuwenhoekiella polynyae</name>
    <dbReference type="NCBI Taxonomy" id="1550906"/>
    <lineage>
        <taxon>Bacteria</taxon>
        <taxon>Pseudomonadati</taxon>
        <taxon>Bacteroidota</taxon>
        <taxon>Flavobacteriia</taxon>
        <taxon>Flavobacteriales</taxon>
        <taxon>Flavobacteriaceae</taxon>
        <taxon>Leeuwenhoekiella</taxon>
    </lineage>
</organism>
<keyword evidence="1" id="KW-0732">Signal</keyword>